<proteinExistence type="predicted"/>
<dbReference type="AlphaFoldDB" id="A0A7D5T843"/>
<name>A0A7D5T843_9EURY</name>
<dbReference type="EMBL" id="CP058909">
    <property type="protein sequence ID" value="QLH80630.1"/>
    <property type="molecule type" value="Genomic_DNA"/>
</dbReference>
<accession>A0A7D5T843</accession>
<keyword evidence="2" id="KW-1185">Reference proteome</keyword>
<reference evidence="1 2" key="1">
    <citation type="submission" date="2020-07" db="EMBL/GenBank/DDBJ databases">
        <title>Halosimplex litoreum sp. nov. and Halosimplex rubrum sp. nov., isolated from different salt environments.</title>
        <authorList>
            <person name="Cui H."/>
        </authorList>
    </citation>
    <scope>NUCLEOTIDE SEQUENCE [LARGE SCALE GENOMIC DNA]</scope>
    <source>
        <strain evidence="1 2">R2</strain>
    </source>
</reference>
<gene>
    <name evidence="1" type="ORF">HZS54_02830</name>
</gene>
<dbReference type="GeneID" id="56081489"/>
<evidence type="ECO:0000313" key="1">
    <source>
        <dbReference type="EMBL" id="QLH80630.1"/>
    </source>
</evidence>
<dbReference type="OrthoDB" id="241157at2157"/>
<dbReference type="RefSeq" id="WP_179920454.1">
    <property type="nucleotide sequence ID" value="NZ_CP058909.1"/>
</dbReference>
<dbReference type="KEGG" id="hpel:HZS54_02830"/>
<evidence type="ECO:0000313" key="2">
    <source>
        <dbReference type="Proteomes" id="UP000509346"/>
    </source>
</evidence>
<protein>
    <submittedName>
        <fullName evidence="1">Transcriptional regulator</fullName>
    </submittedName>
</protein>
<sequence length="110" mass="13207">MQTGDASDPAADRIFDALRTYHRRRLLRLLAERREDELPLDLRETVPKRDDERTYLTRMTHQHLPKLADYGYVDYDREHERIEPGARFDEVTAVVELLLDDRRRLPMEFP</sequence>
<organism evidence="1 2">
    <name type="scientific">Halosimplex pelagicum</name>
    <dbReference type="NCBI Taxonomy" id="869886"/>
    <lineage>
        <taxon>Archaea</taxon>
        <taxon>Methanobacteriati</taxon>
        <taxon>Methanobacteriota</taxon>
        <taxon>Stenosarchaea group</taxon>
        <taxon>Halobacteria</taxon>
        <taxon>Halobacteriales</taxon>
        <taxon>Haloarculaceae</taxon>
        <taxon>Halosimplex</taxon>
    </lineage>
</organism>
<dbReference type="Proteomes" id="UP000509346">
    <property type="component" value="Chromosome"/>
</dbReference>